<dbReference type="Gramene" id="OIS97776">
    <property type="protein sequence ID" value="OIS97776"/>
    <property type="gene ID" value="A4A49_62491"/>
</dbReference>
<dbReference type="OMA" id="ITALWHA"/>
<dbReference type="Proteomes" id="UP000187609">
    <property type="component" value="Unassembled WGS sequence"/>
</dbReference>
<sequence>GAANFVGILACSTYKEIAETTVCRCSKSIVDLWILDSGASNHMTYRKSFLKNVRTLPYPFLVTLPNGYRVKVTEIGDASLGPMLTLVRVLYVPTFKYNLISIHSLTDYLNCIVNFSKYLCMMQAPSMKWPLEIGKARSGLYFLCPECHGSSESGSFSVSV</sequence>
<feature type="non-terminal residue" evidence="2">
    <location>
        <position position="160"/>
    </location>
</feature>
<accession>A0A1J6IRJ9</accession>
<proteinExistence type="predicted"/>
<organism evidence="2 3">
    <name type="scientific">Nicotiana attenuata</name>
    <name type="common">Coyote tobacco</name>
    <dbReference type="NCBI Taxonomy" id="49451"/>
    <lineage>
        <taxon>Eukaryota</taxon>
        <taxon>Viridiplantae</taxon>
        <taxon>Streptophyta</taxon>
        <taxon>Embryophyta</taxon>
        <taxon>Tracheophyta</taxon>
        <taxon>Spermatophyta</taxon>
        <taxon>Magnoliopsida</taxon>
        <taxon>eudicotyledons</taxon>
        <taxon>Gunneridae</taxon>
        <taxon>Pentapetalae</taxon>
        <taxon>asterids</taxon>
        <taxon>lamiids</taxon>
        <taxon>Solanales</taxon>
        <taxon>Solanaceae</taxon>
        <taxon>Nicotianoideae</taxon>
        <taxon>Nicotianeae</taxon>
        <taxon>Nicotiana</taxon>
    </lineage>
</organism>
<comment type="caution">
    <text evidence="2">The sequence shown here is derived from an EMBL/GenBank/DDBJ whole genome shotgun (WGS) entry which is preliminary data.</text>
</comment>
<name>A0A1J6IRJ9_NICAT</name>
<dbReference type="EMBL" id="MJEQ01037192">
    <property type="protein sequence ID" value="OIS97776.1"/>
    <property type="molecule type" value="Genomic_DNA"/>
</dbReference>
<dbReference type="Pfam" id="PF22936">
    <property type="entry name" value="Pol_BBD"/>
    <property type="match status" value="1"/>
</dbReference>
<evidence type="ECO:0000313" key="2">
    <source>
        <dbReference type="EMBL" id="OIS97776.1"/>
    </source>
</evidence>
<gene>
    <name evidence="2" type="ORF">A4A49_62491</name>
</gene>
<feature type="non-terminal residue" evidence="2">
    <location>
        <position position="1"/>
    </location>
</feature>
<protein>
    <recommendedName>
        <fullName evidence="1">Retrovirus-related Pol polyprotein from transposon TNT 1-94-like beta-barrel domain-containing protein</fullName>
    </recommendedName>
</protein>
<feature type="domain" description="Retrovirus-related Pol polyprotein from transposon TNT 1-94-like beta-barrel" evidence="1">
    <location>
        <begin position="33"/>
        <end position="107"/>
    </location>
</feature>
<evidence type="ECO:0000313" key="3">
    <source>
        <dbReference type="Proteomes" id="UP000187609"/>
    </source>
</evidence>
<dbReference type="InterPro" id="IPR054722">
    <property type="entry name" value="PolX-like_BBD"/>
</dbReference>
<reference evidence="2" key="1">
    <citation type="submission" date="2016-11" db="EMBL/GenBank/DDBJ databases">
        <title>The genome of Nicotiana attenuata.</title>
        <authorList>
            <person name="Xu S."/>
            <person name="Brockmoeller T."/>
            <person name="Gaquerel E."/>
            <person name="Navarro A."/>
            <person name="Kuhl H."/>
            <person name="Gase K."/>
            <person name="Ling Z."/>
            <person name="Zhou W."/>
            <person name="Kreitzer C."/>
            <person name="Stanke M."/>
            <person name="Tang H."/>
            <person name="Lyons E."/>
            <person name="Pandey P."/>
            <person name="Pandey S.P."/>
            <person name="Timmermann B."/>
            <person name="Baldwin I.T."/>
        </authorList>
    </citation>
    <scope>NUCLEOTIDE SEQUENCE [LARGE SCALE GENOMIC DNA]</scope>
    <source>
        <strain evidence="2">UT</strain>
    </source>
</reference>
<evidence type="ECO:0000259" key="1">
    <source>
        <dbReference type="Pfam" id="PF22936"/>
    </source>
</evidence>
<dbReference type="AlphaFoldDB" id="A0A1J6IRJ9"/>
<keyword evidence="3" id="KW-1185">Reference proteome</keyword>